<evidence type="ECO:0000313" key="3">
    <source>
        <dbReference type="Proteomes" id="UP000823941"/>
    </source>
</evidence>
<comment type="caution">
    <text evidence="2">The sequence shown here is derived from an EMBL/GenBank/DDBJ whole genome shotgun (WGS) entry which is preliminary data.</text>
</comment>
<sequence length="507" mass="56679">MAAATGPRKSVSIYDYPEHLNPFHDDDHHNKIRFWTLGKSRLQRSNSITFQGIKDLKNSWAFRSFMRKGKKAPAQEKKPAPANGDPSPILYRRALQYSSPSPAARPTLGSPERPDRYQYGGSVTPLPRSRFQERLRSTSNYDVNSIGGATPRLARSEVSGSRLSVESTNPFDEEPPVRAPRRKKKRAPLPPGAADVSVCSVESTSTQLNESKIDEAEVDVPLNIELKIVEDEEAPKSPVTSTITITEDRTKEVAEPSPDPDTSQTHHTVEVLQTNKLEIVEVENDKDDPAEKEDENSGIVEEKDEAHYIKVKDDRLQIVEVVDEDDSDVDILSGASFPKVDITKYRRNSSVNEDDIKLRRGNIEDYVATNKRGKSLNNGLNSGFVTFDINLNENIKGDKDANDNETPQKVVCKMYVEPSRKLSLDNSISSTEKEFIEIDRATRELEREISKLNTALIEDDDLDVVGARLSVSEIKRKFDNNNSATPNPIPKPRRSNHGSSSPLNGTY</sequence>
<evidence type="ECO:0000313" key="2">
    <source>
        <dbReference type="EMBL" id="KAG7310645.1"/>
    </source>
</evidence>
<feature type="region of interest" description="Disordered" evidence="1">
    <location>
        <begin position="67"/>
        <end position="212"/>
    </location>
</feature>
<name>A0ABQ7R025_PLUXY</name>
<dbReference type="EMBL" id="JAHIBW010000005">
    <property type="protein sequence ID" value="KAG7310645.1"/>
    <property type="molecule type" value="Genomic_DNA"/>
</dbReference>
<dbReference type="Proteomes" id="UP000823941">
    <property type="component" value="Chromosome 5"/>
</dbReference>
<accession>A0ABQ7R025</accession>
<feature type="region of interest" description="Disordered" evidence="1">
    <location>
        <begin position="478"/>
        <end position="507"/>
    </location>
</feature>
<feature type="compositionally biased region" description="Polar residues" evidence="1">
    <location>
        <begin position="200"/>
        <end position="210"/>
    </location>
</feature>
<evidence type="ECO:0000256" key="1">
    <source>
        <dbReference type="SAM" id="MobiDB-lite"/>
    </source>
</evidence>
<feature type="compositionally biased region" description="Polar residues" evidence="1">
    <location>
        <begin position="158"/>
        <end position="170"/>
    </location>
</feature>
<organism evidence="2 3">
    <name type="scientific">Plutella xylostella</name>
    <name type="common">Diamondback moth</name>
    <name type="synonym">Plutella maculipennis</name>
    <dbReference type="NCBI Taxonomy" id="51655"/>
    <lineage>
        <taxon>Eukaryota</taxon>
        <taxon>Metazoa</taxon>
        <taxon>Ecdysozoa</taxon>
        <taxon>Arthropoda</taxon>
        <taxon>Hexapoda</taxon>
        <taxon>Insecta</taxon>
        <taxon>Pterygota</taxon>
        <taxon>Neoptera</taxon>
        <taxon>Endopterygota</taxon>
        <taxon>Lepidoptera</taxon>
        <taxon>Glossata</taxon>
        <taxon>Ditrysia</taxon>
        <taxon>Yponomeutoidea</taxon>
        <taxon>Plutellidae</taxon>
        <taxon>Plutella</taxon>
    </lineage>
</organism>
<gene>
    <name evidence="2" type="ORF">JYU34_003445</name>
</gene>
<keyword evidence="3" id="KW-1185">Reference proteome</keyword>
<protein>
    <submittedName>
        <fullName evidence="2">Uncharacterized protein</fullName>
    </submittedName>
</protein>
<proteinExistence type="predicted"/>
<feature type="region of interest" description="Disordered" evidence="1">
    <location>
        <begin position="249"/>
        <end position="268"/>
    </location>
</feature>
<reference evidence="2 3" key="1">
    <citation type="submission" date="2021-06" db="EMBL/GenBank/DDBJ databases">
        <title>A haploid diamondback moth (Plutella xylostella L.) genome assembly resolves 31 chromosomes and identifies a diamide resistance mutation.</title>
        <authorList>
            <person name="Ward C.M."/>
            <person name="Perry K.D."/>
            <person name="Baker G."/>
            <person name="Powis K."/>
            <person name="Heckel D.G."/>
            <person name="Baxter S.W."/>
        </authorList>
    </citation>
    <scope>NUCLEOTIDE SEQUENCE [LARGE SCALE GENOMIC DNA]</scope>
    <source>
        <strain evidence="2 3">LV</strain>
        <tissue evidence="2">Single pupa</tissue>
    </source>
</reference>
<feature type="compositionally biased region" description="Polar residues" evidence="1">
    <location>
        <begin position="497"/>
        <end position="507"/>
    </location>
</feature>